<accession>A0ABQ9G4D9</accession>
<feature type="compositionally biased region" description="Basic and acidic residues" evidence="1">
    <location>
        <begin position="17"/>
        <end position="28"/>
    </location>
</feature>
<name>A0ABQ9G4D9_9NEOP</name>
<evidence type="ECO:0000313" key="2">
    <source>
        <dbReference type="EMBL" id="KAJ8867338.1"/>
    </source>
</evidence>
<dbReference type="Proteomes" id="UP001159363">
    <property type="component" value="Chromosome 14"/>
</dbReference>
<evidence type="ECO:0000256" key="1">
    <source>
        <dbReference type="SAM" id="MobiDB-lite"/>
    </source>
</evidence>
<dbReference type="EMBL" id="JARBHB010000015">
    <property type="protein sequence ID" value="KAJ8867338.1"/>
    <property type="molecule type" value="Genomic_DNA"/>
</dbReference>
<gene>
    <name evidence="2" type="ORF">PR048_031139</name>
</gene>
<proteinExistence type="predicted"/>
<evidence type="ECO:0000313" key="3">
    <source>
        <dbReference type="Proteomes" id="UP001159363"/>
    </source>
</evidence>
<organism evidence="2 3">
    <name type="scientific">Dryococelus australis</name>
    <dbReference type="NCBI Taxonomy" id="614101"/>
    <lineage>
        <taxon>Eukaryota</taxon>
        <taxon>Metazoa</taxon>
        <taxon>Ecdysozoa</taxon>
        <taxon>Arthropoda</taxon>
        <taxon>Hexapoda</taxon>
        <taxon>Insecta</taxon>
        <taxon>Pterygota</taxon>
        <taxon>Neoptera</taxon>
        <taxon>Polyneoptera</taxon>
        <taxon>Phasmatodea</taxon>
        <taxon>Verophasmatodea</taxon>
        <taxon>Anareolatae</taxon>
        <taxon>Phasmatidae</taxon>
        <taxon>Eurycanthinae</taxon>
        <taxon>Dryococelus</taxon>
    </lineage>
</organism>
<sequence length="323" mass="33994">MGETGDPRENPPTGCIVRHDSHERKSRSDPAGNRISCDVTAVNSPGSQRSKRIGRLERGRAAITRLPQHPPLELNPNPRSPASCSCGSQHADVAHGLPDWTGAITSPQGGWDSRGGLLGVVVGVEGEVPGPTHADLLRAGVAPITTGHTVDCFNPPLSASLQKPTYPLSPTPRAREIPSVYRGFASNPRLKDGRAVALLTTESDGRLNIKPRKHRCGGESVTPGQVYKDPGAPLSQPSVRHLPPVAAATRLPTGEPYSIPGGVAPGFSHVGIVPDDAAGGRVFSGISRFPPPFPSGTVAYSPHSPYSLARRSSRPNLFTNLIP</sequence>
<comment type="caution">
    <text evidence="2">The sequence shown here is derived from an EMBL/GenBank/DDBJ whole genome shotgun (WGS) entry which is preliminary data.</text>
</comment>
<keyword evidence="3" id="KW-1185">Reference proteome</keyword>
<feature type="region of interest" description="Disordered" evidence="1">
    <location>
        <begin position="1"/>
        <end position="87"/>
    </location>
</feature>
<protein>
    <submittedName>
        <fullName evidence="2">Uncharacterized protein</fullName>
    </submittedName>
</protein>
<reference evidence="2 3" key="1">
    <citation type="submission" date="2023-02" db="EMBL/GenBank/DDBJ databases">
        <title>LHISI_Scaffold_Assembly.</title>
        <authorList>
            <person name="Stuart O.P."/>
            <person name="Cleave R."/>
            <person name="Magrath M.J.L."/>
            <person name="Mikheyev A.S."/>
        </authorList>
    </citation>
    <scope>NUCLEOTIDE SEQUENCE [LARGE SCALE GENOMIC DNA]</scope>
    <source>
        <strain evidence="2">Daus_M_001</strain>
        <tissue evidence="2">Leg muscle</tissue>
    </source>
</reference>